<comment type="caution">
    <text evidence="3">The sequence shown here is derived from an EMBL/GenBank/DDBJ whole genome shotgun (WGS) entry which is preliminary data.</text>
</comment>
<dbReference type="InterPro" id="IPR021102">
    <property type="entry name" value="PNGase_A"/>
</dbReference>
<evidence type="ECO:0000313" key="3">
    <source>
        <dbReference type="EMBL" id="RHY34539.1"/>
    </source>
</evidence>
<dbReference type="Proteomes" id="UP000285060">
    <property type="component" value="Unassembled WGS sequence"/>
</dbReference>
<dbReference type="PANTHER" id="PTHR31104">
    <property type="entry name" value="PEPTIDE-N4-(N-ACETYL-BETA-GLUCOSAMINYL)ASPARAGINE AMIDASE A PROTEIN"/>
    <property type="match status" value="1"/>
</dbReference>
<name>A0A3R7D6P0_9STRA</name>
<evidence type="ECO:0000259" key="2">
    <source>
        <dbReference type="Pfam" id="PF12222"/>
    </source>
</evidence>
<dbReference type="VEuPathDB" id="FungiDB:H310_10420"/>
<gene>
    <name evidence="3" type="ORF">DYB32_000877</name>
</gene>
<dbReference type="EMBL" id="QUSY01000025">
    <property type="protein sequence ID" value="RHY34539.1"/>
    <property type="molecule type" value="Genomic_DNA"/>
</dbReference>
<evidence type="ECO:0000256" key="1">
    <source>
        <dbReference type="SAM" id="SignalP"/>
    </source>
</evidence>
<keyword evidence="1" id="KW-0732">Signal</keyword>
<sequence length="634" mass="70385">MVFLVSLFSIAAALVAAAGFDDIQFPTDDAVVDRSSPSSSWLPRPDQSLDVSLPVDSHILDKHAAPCMITLVDNHTYAFSYDKPYQGTFDAASCYNDPDYSLVYVRYKANVDPGRQFDRLAAVWVGPHAILRTTTQEPNRVVGPHWEIFREISQYRSLFGTTGNVTASLDNVVNSVYTSHFYVTVTVEFYKKDPAHDVVQRVPSAPDHIIPVFKPHSTYPWFHVQPNTVGRNYNLVTFPKNVDGLYLELFTSHHGCDEFYYANPTDEVKAAVGADCAGGAFREVQVLLDDDIVGAVWPFPLIYTGGISPAMWRPIVAVGAFEAPTYIVDLTPFLANVLDGKPHNVSFAIGNGHDYWPTNGNLLVYVDHDVEATVATLDKRVFQRHVVPDVATTGHGANVTIHTTAERDVYVKATIANAQGIRTYSVKQKFAFVNQQVYSNNANDQTFNQRTTTLTTTTIKFDDGTKTTKYYMEDYPLSGETKYRSYAAGKAAGRVEVVMEGTADAVDIPPFRAPRIQDGEPMARGNTIVADYYKYNVSIQHDLRQMLRIDGNKDAFRLGVDEYELTIAQTARAQIDSRVGFNATTSVSLAASNWTGCYSHDVASSSGNYTKYYEGRKCPHLYVESVEEADEGDL</sequence>
<evidence type="ECO:0000313" key="4">
    <source>
        <dbReference type="Proteomes" id="UP000285060"/>
    </source>
</evidence>
<organism evidence="3 4">
    <name type="scientific">Aphanomyces invadans</name>
    <dbReference type="NCBI Taxonomy" id="157072"/>
    <lineage>
        <taxon>Eukaryota</taxon>
        <taxon>Sar</taxon>
        <taxon>Stramenopiles</taxon>
        <taxon>Oomycota</taxon>
        <taxon>Saprolegniomycetes</taxon>
        <taxon>Saprolegniales</taxon>
        <taxon>Verrucalvaceae</taxon>
        <taxon>Aphanomyces</taxon>
    </lineage>
</organism>
<reference evidence="3 4" key="1">
    <citation type="submission" date="2018-08" db="EMBL/GenBank/DDBJ databases">
        <title>Aphanomyces genome sequencing and annotation.</title>
        <authorList>
            <person name="Minardi D."/>
            <person name="Oidtmann B."/>
            <person name="Van Der Giezen M."/>
            <person name="Studholme D.J."/>
        </authorList>
    </citation>
    <scope>NUCLEOTIDE SEQUENCE [LARGE SCALE GENOMIC DNA]</scope>
    <source>
        <strain evidence="3 4">NJM0002</strain>
    </source>
</reference>
<feature type="domain" description="Peptide N-acetyl-beta-D-glucosaminyl asparaginase amidase A N-terminal" evidence="2">
    <location>
        <begin position="69"/>
        <end position="376"/>
    </location>
</feature>
<keyword evidence="4" id="KW-1185">Reference proteome</keyword>
<dbReference type="InterPro" id="IPR056948">
    <property type="entry name" value="PNGaseA_N"/>
</dbReference>
<feature type="chain" id="PRO_5018712028" description="Peptide N-acetyl-beta-D-glucosaminyl asparaginase amidase A N-terminal domain-containing protein" evidence="1">
    <location>
        <begin position="18"/>
        <end position="634"/>
    </location>
</feature>
<dbReference type="Pfam" id="PF12222">
    <property type="entry name" value="PNGaseA"/>
    <property type="match status" value="1"/>
</dbReference>
<dbReference type="Pfam" id="PF25156">
    <property type="entry name" value="PNGase_A_C"/>
    <property type="match status" value="1"/>
</dbReference>
<feature type="signal peptide" evidence="1">
    <location>
        <begin position="1"/>
        <end position="17"/>
    </location>
</feature>
<dbReference type="AlphaFoldDB" id="A0A3R7D6P0"/>
<protein>
    <recommendedName>
        <fullName evidence="2">Peptide N-acetyl-beta-D-glucosaminyl asparaginase amidase A N-terminal domain-containing protein</fullName>
    </recommendedName>
</protein>
<proteinExistence type="predicted"/>
<accession>A0A3R7D6P0</accession>